<proteinExistence type="predicted"/>
<gene>
    <name evidence="1" type="ORF">BpHYR1_009237</name>
</gene>
<dbReference type="Proteomes" id="UP000276133">
    <property type="component" value="Unassembled WGS sequence"/>
</dbReference>
<comment type="caution">
    <text evidence="1">The sequence shown here is derived from an EMBL/GenBank/DDBJ whole genome shotgun (WGS) entry which is preliminary data.</text>
</comment>
<evidence type="ECO:0000313" key="1">
    <source>
        <dbReference type="EMBL" id="RNA03912.1"/>
    </source>
</evidence>
<dbReference type="EMBL" id="REGN01008303">
    <property type="protein sequence ID" value="RNA03912.1"/>
    <property type="molecule type" value="Genomic_DNA"/>
</dbReference>
<dbReference type="AlphaFoldDB" id="A0A3M7PXH2"/>
<name>A0A3M7PXH2_BRAPC</name>
<accession>A0A3M7PXH2</accession>
<keyword evidence="2" id="KW-1185">Reference proteome</keyword>
<sequence length="89" mass="10286">MRDTATYFTHLLQLVRKNKFFQKHLLDMSCQRSIILICISSNRDWKKIKNLLFKSCEMTLSPSSHSKLFSESLGILMDSCESVGAYPHS</sequence>
<protein>
    <submittedName>
        <fullName evidence="1">Uncharacterized protein</fullName>
    </submittedName>
</protein>
<evidence type="ECO:0000313" key="2">
    <source>
        <dbReference type="Proteomes" id="UP000276133"/>
    </source>
</evidence>
<organism evidence="1 2">
    <name type="scientific">Brachionus plicatilis</name>
    <name type="common">Marine rotifer</name>
    <name type="synonym">Brachionus muelleri</name>
    <dbReference type="NCBI Taxonomy" id="10195"/>
    <lineage>
        <taxon>Eukaryota</taxon>
        <taxon>Metazoa</taxon>
        <taxon>Spiralia</taxon>
        <taxon>Gnathifera</taxon>
        <taxon>Rotifera</taxon>
        <taxon>Eurotatoria</taxon>
        <taxon>Monogononta</taxon>
        <taxon>Pseudotrocha</taxon>
        <taxon>Ploima</taxon>
        <taxon>Brachionidae</taxon>
        <taxon>Brachionus</taxon>
    </lineage>
</organism>
<reference evidence="1 2" key="1">
    <citation type="journal article" date="2018" name="Sci. Rep.">
        <title>Genomic signatures of local adaptation to the degree of environmental predictability in rotifers.</title>
        <authorList>
            <person name="Franch-Gras L."/>
            <person name="Hahn C."/>
            <person name="Garcia-Roger E.M."/>
            <person name="Carmona M.J."/>
            <person name="Serra M."/>
            <person name="Gomez A."/>
        </authorList>
    </citation>
    <scope>NUCLEOTIDE SEQUENCE [LARGE SCALE GENOMIC DNA]</scope>
    <source>
        <strain evidence="1">HYR1</strain>
    </source>
</reference>